<feature type="compositionally biased region" description="Acidic residues" evidence="3">
    <location>
        <begin position="691"/>
        <end position="704"/>
    </location>
</feature>
<feature type="region of interest" description="Disordered" evidence="3">
    <location>
        <begin position="1239"/>
        <end position="1317"/>
    </location>
</feature>
<evidence type="ECO:0000256" key="3">
    <source>
        <dbReference type="SAM" id="MobiDB-lite"/>
    </source>
</evidence>
<evidence type="ECO:0000259" key="4">
    <source>
        <dbReference type="PROSITE" id="PS51823"/>
    </source>
</evidence>
<comment type="subcellular location">
    <subcellularLocation>
        <location evidence="2">Cytoplasm</location>
    </subcellularLocation>
</comment>
<dbReference type="SUPFAM" id="SSF48452">
    <property type="entry name" value="TPR-like"/>
    <property type="match status" value="2"/>
</dbReference>
<dbReference type="FunCoup" id="A0A152A5J7">
    <property type="interactions" value="730"/>
</dbReference>
<dbReference type="HAMAP" id="MF_03013">
    <property type="entry name" value="CLU"/>
    <property type="match status" value="1"/>
</dbReference>
<feature type="compositionally biased region" description="Low complexity" evidence="3">
    <location>
        <begin position="1287"/>
        <end position="1308"/>
    </location>
</feature>
<protein>
    <recommendedName>
        <fullName evidence="2">Clustered mitochondria protein homolog</fullName>
    </recommendedName>
</protein>
<gene>
    <name evidence="2" type="primary">cluA</name>
    <name evidence="5" type="ORF">DLAC_01487</name>
</gene>
<dbReference type="InterPro" id="IPR023231">
    <property type="entry name" value="GSKIP_dom_sf"/>
</dbReference>
<feature type="region of interest" description="Disordered" evidence="3">
    <location>
        <begin position="565"/>
        <end position="591"/>
    </location>
</feature>
<feature type="compositionally biased region" description="Polar residues" evidence="3">
    <location>
        <begin position="1276"/>
        <end position="1286"/>
    </location>
</feature>
<dbReference type="GO" id="GO:0005737">
    <property type="term" value="C:cytoplasm"/>
    <property type="evidence" value="ECO:0007669"/>
    <property type="project" value="UniProtKB-SubCell"/>
</dbReference>
<dbReference type="EMBL" id="LODT01000006">
    <property type="protein sequence ID" value="KYR01500.1"/>
    <property type="molecule type" value="Genomic_DNA"/>
</dbReference>
<feature type="region of interest" description="Disordered" evidence="3">
    <location>
        <begin position="665"/>
        <end position="731"/>
    </location>
</feature>
<feature type="region of interest" description="Disordered" evidence="3">
    <location>
        <begin position="146"/>
        <end position="223"/>
    </location>
</feature>
<dbReference type="GO" id="GO:0048312">
    <property type="term" value="P:intracellular distribution of mitochondria"/>
    <property type="evidence" value="ECO:0007669"/>
    <property type="project" value="TreeGrafter"/>
</dbReference>
<evidence type="ECO:0000256" key="1">
    <source>
        <dbReference type="ARBA" id="ARBA00022490"/>
    </source>
</evidence>
<dbReference type="SUPFAM" id="SSF103107">
    <property type="entry name" value="Hypothetical protein c14orf129, hspc210"/>
    <property type="match status" value="1"/>
</dbReference>
<accession>A0A152A5J7</accession>
<keyword evidence="2" id="KW-0694">RNA-binding</keyword>
<feature type="compositionally biased region" description="Low complexity" evidence="3">
    <location>
        <begin position="1243"/>
        <end position="1263"/>
    </location>
</feature>
<dbReference type="InterPro" id="IPR011990">
    <property type="entry name" value="TPR-like_helical_dom_sf"/>
</dbReference>
<feature type="compositionally biased region" description="Low complexity" evidence="3">
    <location>
        <begin position="1"/>
        <end position="14"/>
    </location>
</feature>
<name>A0A152A5J7_TIELA</name>
<sequence>MDNTETKATSTTTTDIPHVEEMDNDEVVNGNGTDTTTTHEEPEQQVSFSLLIKTPVEIGTIQIQVTPADTVYDIQTFLNETTETCLYSSYALHYKNEKLNDFMELSSIPDLTDGSVLEMLPVEYNERTARLHVKRLRDILNTGMLLDNQNQSTNPSLFSSYSYPEKTQQPLTEEKLQQQFEEEQQKKSKSGGNPPSQKKTKNSAVSKKQQALQEENERKEEITGISQYEKPLLSNYFPKQTATNIQCLKSMIFSGWSPVPGYRKLQGDLFYLDCTLLEGQTINITANVRGFFVNQTTLSNFNPSPSANKLLHSHCLHQVLQQVSRQFKSGLSKVLHHISTRHPYEMLPGAIPLNQWISRTKVQPQYDINKSQDSVLLVPDTDLRSQPRDWNEELQGIRELPKQTFQERIIRDRAFAKVHADFVEVAVKGAQAVISKSILPINPLDNERSHMYLYHNIFFSYALDTRDLFTHCGGDKAARASANNDLKGIRLYNLADVDGLHTVGTCIIDYCGQRIIAQTLVPGILSNESTSNVLYGSMDNGKCIKADPVFHEKLSKAAAMLHLSERPVISEPSQTEESQQESTETTKEAEQPQIVNLCTSVDSKGIIGIDGRHYILDLVRATPRDPNYPDQKNQMCILRPELVATFAEYIKDTWLSKKIQENREKRAKAKKEKEQQQQQQSGESKEQEQQQQEEEDDEDNIVIDENDKPPHISFNPNLYGNVKLGGSEEEQQKDMESLNSVGVFLKNIIIPKLIEDLIMFSAVPIDGQNLTNIMHVRGINMRYLGYLAKNEAASKVPFIQDICFNEMVSRAAKHLFNEQIHAGDQSELAVVSAHFLNCLLGTTTGQVTAEDIQKHLRISNKKKAAALSALTQTSLWEQIALLIKEKYDFEITTHSVPMESRLIVLRSLCLKVGLQVHVKDYDFTTDFTFSSEDILELQCVVKHLNPRSSDGLDLLEHGKVLLNQRKFDIAKDLLNESLTILIQVHGPIYADVAACYMNLAIVSFHKEDIDMAIEYQKNCVIVTEKVHGVDHHDTIHAYNNLAVFCQRAGRLNESMGYFKHALYLTDLLGGDYNPERASTYISIGYLLQELGNHELGIHYLRLALKHQEAIVGTDHIISAATYHHIAISFLHLKDFKEAIANEKQAFHILERELGPDHFRTKESNTLLTQLTQTAVQIQKMAIEQNKMQQQMQQQQQAAKKLSQKLSNPTNVVPLKKEELERLTTGPVNDILKYINSATKPTLNNNNNNNSNNNNNIHTTTNSSGIRPKIQLKKSTIKPNIPSTIPATTNTTTTTTTTTTTSTNNVSQKSKPKSKSSK</sequence>
<dbReference type="InterPro" id="IPR019734">
    <property type="entry name" value="TPR_rpt"/>
</dbReference>
<keyword evidence="1 2" id="KW-0963">Cytoplasm</keyword>
<dbReference type="SMART" id="SM00028">
    <property type="entry name" value="TPR"/>
    <property type="match status" value="4"/>
</dbReference>
<dbReference type="InterPro" id="IPR033646">
    <property type="entry name" value="CLU-central"/>
</dbReference>
<evidence type="ECO:0000256" key="2">
    <source>
        <dbReference type="HAMAP-Rule" id="MF_03013"/>
    </source>
</evidence>
<organism evidence="5 6">
    <name type="scientific">Tieghemostelium lacteum</name>
    <name type="common">Slime mold</name>
    <name type="synonym">Dictyostelium lacteum</name>
    <dbReference type="NCBI Taxonomy" id="361077"/>
    <lineage>
        <taxon>Eukaryota</taxon>
        <taxon>Amoebozoa</taxon>
        <taxon>Evosea</taxon>
        <taxon>Eumycetozoa</taxon>
        <taxon>Dictyostelia</taxon>
        <taxon>Dictyosteliales</taxon>
        <taxon>Raperosteliaceae</taxon>
        <taxon>Tieghemostelium</taxon>
    </lineage>
</organism>
<dbReference type="OrthoDB" id="1414216at2759"/>
<dbReference type="InterPro" id="IPR025697">
    <property type="entry name" value="CLU_dom"/>
</dbReference>
<dbReference type="Pfam" id="PF15044">
    <property type="entry name" value="CLU_N"/>
    <property type="match status" value="1"/>
</dbReference>
<reference evidence="5 6" key="1">
    <citation type="submission" date="2015-12" db="EMBL/GenBank/DDBJ databases">
        <title>Dictyostelia acquired genes for synthesis and detection of signals that induce cell-type specialization by lateral gene transfer from prokaryotes.</title>
        <authorList>
            <person name="Gloeckner G."/>
            <person name="Schaap P."/>
        </authorList>
    </citation>
    <scope>NUCLEOTIDE SEQUENCE [LARGE SCALE GENOMIC DNA]</scope>
    <source>
        <strain evidence="5 6">TK</strain>
    </source>
</reference>
<dbReference type="Proteomes" id="UP000076078">
    <property type="component" value="Unassembled WGS sequence"/>
</dbReference>
<evidence type="ECO:0000313" key="5">
    <source>
        <dbReference type="EMBL" id="KYR01500.1"/>
    </source>
</evidence>
<keyword evidence="2" id="KW-0175">Coiled coil</keyword>
<evidence type="ECO:0000313" key="6">
    <source>
        <dbReference type="Proteomes" id="UP000076078"/>
    </source>
</evidence>
<dbReference type="InterPro" id="IPR027523">
    <property type="entry name" value="CLU_prot"/>
</dbReference>
<dbReference type="Pfam" id="PF13236">
    <property type="entry name" value="CLU"/>
    <property type="match status" value="1"/>
</dbReference>
<keyword evidence="6" id="KW-1185">Reference proteome</keyword>
<feature type="coiled-coil region" evidence="2">
    <location>
        <begin position="1177"/>
        <end position="1204"/>
    </location>
</feature>
<dbReference type="OMA" id="HPVWDKD"/>
<comment type="function">
    <text evidence="2">mRNA-binding protein involved in proper cytoplasmic distribution of mitochondria.</text>
</comment>
<feature type="compositionally biased region" description="Polar residues" evidence="3">
    <location>
        <begin position="190"/>
        <end position="213"/>
    </location>
</feature>
<feature type="compositionally biased region" description="Low complexity" evidence="3">
    <location>
        <begin position="570"/>
        <end position="583"/>
    </location>
</feature>
<dbReference type="PANTHER" id="PTHR12601:SF6">
    <property type="entry name" value="CLUSTERED MITOCHONDRIA PROTEIN HOMOLOG"/>
    <property type="match status" value="1"/>
</dbReference>
<proteinExistence type="inferred from homology"/>
<feature type="compositionally biased region" description="Polar residues" evidence="3">
    <location>
        <begin position="147"/>
        <end position="171"/>
    </location>
</feature>
<dbReference type="GO" id="GO:0003729">
    <property type="term" value="F:mRNA binding"/>
    <property type="evidence" value="ECO:0007669"/>
    <property type="project" value="TreeGrafter"/>
</dbReference>
<dbReference type="InterPro" id="IPR028275">
    <property type="entry name" value="CLU_N"/>
</dbReference>
<dbReference type="PANTHER" id="PTHR12601">
    <property type="entry name" value="EUKARYOTIC TRANSLATION INITIATION FACTOR 3 SUBUNIT EIF-3"/>
    <property type="match status" value="1"/>
</dbReference>
<dbReference type="Gene3D" id="1.25.40.10">
    <property type="entry name" value="Tetratricopeptide repeat domain"/>
    <property type="match status" value="2"/>
</dbReference>
<dbReference type="CDD" id="cd15466">
    <property type="entry name" value="CLU-central"/>
    <property type="match status" value="1"/>
</dbReference>
<feature type="region of interest" description="Disordered" evidence="3">
    <location>
        <begin position="1"/>
        <end position="44"/>
    </location>
</feature>
<dbReference type="Pfam" id="PF12807">
    <property type="entry name" value="eIF3_p135"/>
    <property type="match status" value="1"/>
</dbReference>
<dbReference type="Pfam" id="PF13424">
    <property type="entry name" value="TPR_12"/>
    <property type="match status" value="2"/>
</dbReference>
<feature type="domain" description="Clu" evidence="4">
    <location>
        <begin position="362"/>
        <end position="629"/>
    </location>
</feature>
<dbReference type="PROSITE" id="PS51823">
    <property type="entry name" value="CLU"/>
    <property type="match status" value="1"/>
</dbReference>
<comment type="caution">
    <text evidence="5">The sequence shown here is derived from an EMBL/GenBank/DDBJ whole genome shotgun (WGS) entry which is preliminary data.</text>
</comment>
<comment type="similarity">
    <text evidence="2">Belongs to the CLU family.</text>
</comment>
<dbReference type="InParanoid" id="A0A152A5J7"/>
<dbReference type="GO" id="GO:0007005">
    <property type="term" value="P:mitochondrion organization"/>
    <property type="evidence" value="ECO:0007669"/>
    <property type="project" value="UniProtKB-UniRule"/>
</dbReference>